<dbReference type="GO" id="GO:0003677">
    <property type="term" value="F:DNA binding"/>
    <property type="evidence" value="ECO:0007669"/>
    <property type="project" value="UniProtKB-KW"/>
</dbReference>
<keyword evidence="1" id="KW-0238">DNA-binding</keyword>
<dbReference type="InterPro" id="IPR047057">
    <property type="entry name" value="MerR_fam"/>
</dbReference>
<evidence type="ECO:0000313" key="4">
    <source>
        <dbReference type="Proteomes" id="UP000053881"/>
    </source>
</evidence>
<dbReference type="CDD" id="cd01106">
    <property type="entry name" value="HTH_TipAL-Mta"/>
    <property type="match status" value="1"/>
</dbReference>
<dbReference type="Gene3D" id="1.10.1660.10">
    <property type="match status" value="1"/>
</dbReference>
<evidence type="ECO:0000313" key="3">
    <source>
        <dbReference type="EMBL" id="KRG09355.1"/>
    </source>
</evidence>
<dbReference type="InterPro" id="IPR000551">
    <property type="entry name" value="MerR-type_HTH_dom"/>
</dbReference>
<dbReference type="PATRIC" id="fig|217031.4.peg.7804"/>
<name>A0A0Q9XM04_9BACI</name>
<sequence length="247" mass="28662">MYTIGKLSKNTGVTVRTLDYYDEIGLIKPSSKTGGGHRLYSEDDVMQLERVLALKYMGFSLEQIKDILKNSTLNWQESIQQQLELVKREQERLKMLEQALLGVSYSIKYEGEINWPIIFSIIQLYQHDPEDALQPYKEYLSEDEMKIVLDMNVGNMSEEDIKEWLKVVGDIRDNLHLDPNSEEAEQLVISWANQADKMFGNNEELLENMWEALQNFKEGIAFYPMDNDVINFIKRVATSKGGQNYDT</sequence>
<dbReference type="InterPro" id="IPR009061">
    <property type="entry name" value="DNA-bd_dom_put_sf"/>
</dbReference>
<dbReference type="SUPFAM" id="SSF46955">
    <property type="entry name" value="Putative DNA-binding domain"/>
    <property type="match status" value="1"/>
</dbReference>
<dbReference type="Pfam" id="PF13411">
    <property type="entry name" value="MerR_1"/>
    <property type="match status" value="1"/>
</dbReference>
<reference evidence="3 4" key="1">
    <citation type="submission" date="2015-06" db="EMBL/GenBank/DDBJ databases">
        <title>Genome sequencing project of Bacillus galactosidilyticus PL133.</title>
        <authorList>
            <person name="Gaiero J."/>
            <person name="Nicol R."/>
            <person name="Habash M."/>
        </authorList>
    </citation>
    <scope>NUCLEOTIDE SEQUENCE [LARGE SCALE GENOMIC DNA]</scope>
    <source>
        <strain evidence="3 4">PL133</strain>
    </source>
</reference>
<dbReference type="PRINTS" id="PR00040">
    <property type="entry name" value="HTHMERR"/>
</dbReference>
<evidence type="ECO:0000259" key="2">
    <source>
        <dbReference type="PROSITE" id="PS50937"/>
    </source>
</evidence>
<dbReference type="PANTHER" id="PTHR30204:SF96">
    <property type="entry name" value="CHROMOSOME-ANCHORING PROTEIN RACA"/>
    <property type="match status" value="1"/>
</dbReference>
<dbReference type="PANTHER" id="PTHR30204">
    <property type="entry name" value="REDOX-CYCLING DRUG-SENSING TRANSCRIPTIONAL ACTIVATOR SOXR"/>
    <property type="match status" value="1"/>
</dbReference>
<dbReference type="PROSITE" id="PS50937">
    <property type="entry name" value="HTH_MERR_2"/>
    <property type="match status" value="1"/>
</dbReference>
<dbReference type="Proteomes" id="UP000053881">
    <property type="component" value="Unassembled WGS sequence"/>
</dbReference>
<feature type="domain" description="HTH merR-type" evidence="2">
    <location>
        <begin position="1"/>
        <end position="70"/>
    </location>
</feature>
<dbReference type="SMART" id="SM00422">
    <property type="entry name" value="HTH_MERR"/>
    <property type="match status" value="1"/>
</dbReference>
<dbReference type="RefSeq" id="WP_057995905.1">
    <property type="nucleotide sequence ID" value="NZ_JAGGKH010000034.1"/>
</dbReference>
<gene>
    <name evidence="3" type="ORF">ACA29_23005</name>
</gene>
<evidence type="ECO:0000256" key="1">
    <source>
        <dbReference type="ARBA" id="ARBA00023125"/>
    </source>
</evidence>
<dbReference type="EMBL" id="LGPB01000140">
    <property type="protein sequence ID" value="KRG09355.1"/>
    <property type="molecule type" value="Genomic_DNA"/>
</dbReference>
<organism evidence="3 4">
    <name type="scientific">Lederbergia galactosidilytica</name>
    <dbReference type="NCBI Taxonomy" id="217031"/>
    <lineage>
        <taxon>Bacteria</taxon>
        <taxon>Bacillati</taxon>
        <taxon>Bacillota</taxon>
        <taxon>Bacilli</taxon>
        <taxon>Bacillales</taxon>
        <taxon>Bacillaceae</taxon>
        <taxon>Lederbergia</taxon>
    </lineage>
</organism>
<comment type="caution">
    <text evidence="3">The sequence shown here is derived from an EMBL/GenBank/DDBJ whole genome shotgun (WGS) entry which is preliminary data.</text>
</comment>
<accession>A0A0Q9XM04</accession>
<protein>
    <submittedName>
        <fullName evidence="3">MerR family transcriptional regulator</fullName>
    </submittedName>
</protein>
<proteinExistence type="predicted"/>
<dbReference type="GO" id="GO:0003700">
    <property type="term" value="F:DNA-binding transcription factor activity"/>
    <property type="evidence" value="ECO:0007669"/>
    <property type="project" value="InterPro"/>
</dbReference>
<dbReference type="AlphaFoldDB" id="A0A0Q9XM04"/>